<sequence>MPFPLDSQCEEHYFPNCLKLSREARSVITSESSLACLPGSTMPTEFDHRAKGNFLTIRSDSKVFRICAVVSPKPQMKQCSLSYRIHLNGCLIEEYIYFHVHVLQTEHLFIADAFIFEEDGWLEQGNEISFEFSDVIECGVRIMAFETDASSSEQDDDGNLSDGSDASSSEQDDDEISL</sequence>
<evidence type="ECO:0000313" key="2">
    <source>
        <dbReference type="EMBL" id="VVA93576.1"/>
    </source>
</evidence>
<proteinExistence type="predicted"/>
<comment type="caution">
    <text evidence="2">The sequence shown here is derived from an EMBL/GenBank/DDBJ whole genome shotgun (WGS) entry which is preliminary data.</text>
</comment>
<dbReference type="Proteomes" id="UP000489600">
    <property type="component" value="Unassembled WGS sequence"/>
</dbReference>
<dbReference type="EMBL" id="CABITT030000002">
    <property type="protein sequence ID" value="VVA93576.1"/>
    <property type="molecule type" value="Genomic_DNA"/>
</dbReference>
<reference evidence="2" key="1">
    <citation type="submission" date="2019-07" db="EMBL/GenBank/DDBJ databases">
        <authorList>
            <person name="Dittberner H."/>
        </authorList>
    </citation>
    <scope>NUCLEOTIDE SEQUENCE [LARGE SCALE GENOMIC DNA]</scope>
</reference>
<feature type="compositionally biased region" description="Low complexity" evidence="1">
    <location>
        <begin position="160"/>
        <end position="169"/>
    </location>
</feature>
<dbReference type="OrthoDB" id="1113224at2759"/>
<name>A0A565AW00_9BRAS</name>
<evidence type="ECO:0000256" key="1">
    <source>
        <dbReference type="SAM" id="MobiDB-lite"/>
    </source>
</evidence>
<feature type="region of interest" description="Disordered" evidence="1">
    <location>
        <begin position="148"/>
        <end position="178"/>
    </location>
</feature>
<gene>
    <name evidence="2" type="ORF">ANE_LOCUS4021</name>
</gene>
<evidence type="ECO:0000313" key="3">
    <source>
        <dbReference type="Proteomes" id="UP000489600"/>
    </source>
</evidence>
<protein>
    <submittedName>
        <fullName evidence="2">Uncharacterized protein</fullName>
    </submittedName>
</protein>
<accession>A0A565AW00</accession>
<dbReference type="AlphaFoldDB" id="A0A565AW00"/>
<organism evidence="2 3">
    <name type="scientific">Arabis nemorensis</name>
    <dbReference type="NCBI Taxonomy" id="586526"/>
    <lineage>
        <taxon>Eukaryota</taxon>
        <taxon>Viridiplantae</taxon>
        <taxon>Streptophyta</taxon>
        <taxon>Embryophyta</taxon>
        <taxon>Tracheophyta</taxon>
        <taxon>Spermatophyta</taxon>
        <taxon>Magnoliopsida</taxon>
        <taxon>eudicotyledons</taxon>
        <taxon>Gunneridae</taxon>
        <taxon>Pentapetalae</taxon>
        <taxon>rosids</taxon>
        <taxon>malvids</taxon>
        <taxon>Brassicales</taxon>
        <taxon>Brassicaceae</taxon>
        <taxon>Arabideae</taxon>
        <taxon>Arabis</taxon>
    </lineage>
</organism>
<keyword evidence="3" id="KW-1185">Reference proteome</keyword>